<organism evidence="1 2">
    <name type="scientific">Bacillus phage SalinJah</name>
    <dbReference type="NCBI Taxonomy" id="1837830"/>
    <lineage>
        <taxon>Viruses</taxon>
        <taxon>Duplodnaviria</taxon>
        <taxon>Heunggongvirae</taxon>
        <taxon>Uroviricota</taxon>
        <taxon>Caudoviricetes</taxon>
        <taxon>Herelleviridae</taxon>
        <taxon>Bastillevirinae</taxon>
        <taxon>Wphvirus</taxon>
        <taxon>Wphvirus BPS13</taxon>
    </lineage>
</organism>
<protein>
    <submittedName>
        <fullName evidence="1">Uncharacterized protein</fullName>
    </submittedName>
</protein>
<proteinExistence type="predicted"/>
<accession>A0A173GBS5</accession>
<reference evidence="2" key="1">
    <citation type="submission" date="2016-04" db="EMBL/GenBank/DDBJ databases">
        <authorList>
            <person name="Adebesin M.O."/>
            <person name="Ahama K."/>
            <person name="Alekasir E.M."/>
            <person name="Ali S."/>
            <person name="Aligholizadeh E."/>
            <person name="Allison J.M."/>
            <person name="Alzaher A."/>
            <person name="Andaya C.D."/>
            <person name="Asfaw S."/>
            <person name="Bansal N."/>
            <person name="Beauchard M.A."/>
            <person name="Betancourt K.A."/>
            <person name="Bhatia B."/>
            <person name="Boretti N.A."/>
            <person name="Brondi J.N."/>
            <person name="Byrd C.E."/>
            <person name="Cao A."/>
            <person name="Cardosa E.A."/>
            <person name="Carter A."/>
            <person name="Chen S."/>
            <person name="Chen Y."/>
            <person name="Clara V.K."/>
            <person name="Cobuzzi M."/>
            <person name="Conn O.L."/>
            <person name="Crosby I.A."/>
            <person name="Daly S.B."/>
            <person name="Depaz I.X."/>
            <person name="Dhaurali S."/>
            <person name="Dowdy K.M."/>
            <person name="Edokobi N.B."/>
            <person name="Ekanayake A.B."/>
            <person name="Ekekwe S.O."/>
            <person name="Emond M.A."/>
            <person name="Endres L."/>
            <person name="Eng S."/>
            <person name="Felkoski S.A."/>
            <person name="Gant C.D."/>
            <person name="Gaskin B."/>
            <person name="Gondal S."/>
            <person name="Gutmann J."/>
            <person name="Ha T.-A."/>
            <person name="Habteyes H."/>
            <person name="Hariri O."/>
            <person name="Healey R.M."/>
            <person name="Heins J.L."/>
            <person name="Henderson A.L."/>
            <person name="Hernandez F.M."/>
            <person name="Hoang P.T."/>
            <person name="Hope K.T."/>
            <person name="Husna A."/>
            <person name="Hussain A."/>
            <person name="Imani O."/>
            <person name="Jackson N.L."/>
            <person name="Jacob V.M."/>
            <person name="Kang C."/>
            <person name="Kantov R.M."/>
            <person name="Kavuru S."/>
            <person name="Kerr M.S."/>
            <person name="Khan O.A."/>
            <person name="Khan T.M."/>
            <person name="King T."/>
            <person name="Kulkarni R."/>
            <person name="Li A."/>
            <person name="Maczka C."/>
            <person name="Maisonet E."/>
            <person name="Majethia P.M."/>
            <person name="Malik D.A."/>
            <person name="Mariam A."/>
            <person name="Marquess E.B."/>
            <person name="Mattison J."/>
            <person name="Mcdonald N."/>
            <person name="Mehr S."/>
            <person name="Mengers S.R."/>
            <person name="Michaels D.P."/>
            <person name="Mondal S."/>
            <person name="Monney D.B."/>
            <person name="Nakhleh S.I."/>
            <person name="Ndubuizu N.C."/>
            <person name="Nguyen A.H."/>
            <person name="Nguyen K.M."/>
            <person name="Nguyen M.T."/>
            <person name="Nicholas M.L."/>
            <person name="Nimalan J.P."/>
            <person name="O'Connell R.A."/>
            <person name="Odoi E."/>
            <person name="Ojo L."/>
            <person name="Okoye A.E."/>
            <person name="Olateru-Olagbegi O."/>
            <person name="Osei K.V."/>
            <person name="Osei-Tutu A."/>
            <person name="Palilla A.M."/>
            <person name="Pancholi S."/>
            <person name="Park J.H."/>
            <person name="Patel K."/>
            <person name="Patel P."/>
            <person name="Pennington E."/>
            <person name="Peterson R.E."/>
            <person name="Pon J."/>
            <person name="Pourkarim H."/>
            <person name="Reed M.L."/>
            <person name="Rottman V."/>
            <person name="Salazar J."/>
            <person name="Samet S."/>
            <person name="Sendze O."/>
            <person name="Stelmack M.A."/>
            <person name="Stinnett R."/>
            <person name="Tchouaga A.L."/>
            <person name="Thompson E.M."/>
            <person name="Tran N.G."/>
            <person name="Truong T."/>
            <person name="Udo J.A."/>
            <person name="Verona L.T."/>
            <person name="Vu T.-Q."/>
            <person name="Wade J."/>
            <person name="Wang N.Q."/>
            <person name="Waters Z.M."/>
            <person name="Wellman R.J."/>
            <person name="Woldegabreal S."/>
            <person name="Yee A.C."/>
            <person name="Yirefu M."/>
            <person name="Zahangir S."/>
            <person name="Zhai Y."/>
            <person name="Devine C.L."/>
            <person name="Liao K."/>
            <person name="Prasad P.K."/>
            <person name="Ruthenberg K.J."/>
            <person name="Shonk J.A."/>
            <person name="Way M."/>
            <person name="Yousufi H.K."/>
            <person name="Cao L."/>
            <person name="Fox J."/>
            <person name="Hobbs E."/>
            <person name="Kilic S."/>
            <person name="Nunn R."/>
            <person name="Patel R."/>
            <person name="Rubenstein M."/>
            <person name="Cresawn S.G."/>
            <person name="Russell D.A."/>
            <person name="Pope W.H."/>
            <person name="Jacobs-Sera D."/>
            <person name="Hendrix R.W."/>
            <person name="Hatfull G.F."/>
            <person name="Erill I."/>
            <person name="Caruso S.M."/>
        </authorList>
    </citation>
    <scope>NUCLEOTIDE SEQUENCE [LARGE SCALE GENOMIC DNA]</scope>
</reference>
<dbReference type="EMBL" id="KX011169">
    <property type="protein sequence ID" value="ANH50804.1"/>
    <property type="molecule type" value="Genomic_DNA"/>
</dbReference>
<evidence type="ECO:0000313" key="1">
    <source>
        <dbReference type="EMBL" id="ANH50804.1"/>
    </source>
</evidence>
<name>A0A173GBS5_9CAUD</name>
<dbReference type="RefSeq" id="YP_009282202.1">
    <property type="nucleotide sequence ID" value="NC_031034.1"/>
</dbReference>
<dbReference type="KEGG" id="vg:29060055"/>
<dbReference type="Proteomes" id="UP000203219">
    <property type="component" value="Segment"/>
</dbReference>
<sequence>MAKEWTGWDEEELIFADQESEKSKYEVKRVKKGDTVSLVLEPYYMSRTGWKMGTRKVVSLNVLAKLNKAVDSSSLE</sequence>
<evidence type="ECO:0000313" key="2">
    <source>
        <dbReference type="Proteomes" id="UP000203219"/>
    </source>
</evidence>
<gene>
    <name evidence="1" type="ORF">SALINJAH_248</name>
</gene>
<dbReference type="GeneID" id="29060055"/>